<dbReference type="InterPro" id="IPR004263">
    <property type="entry name" value="Exostosin"/>
</dbReference>
<name>A0A812IZS4_SYMPI</name>
<keyword evidence="4" id="KW-1185">Reference proteome</keyword>
<evidence type="ECO:0000259" key="2">
    <source>
        <dbReference type="Pfam" id="PF03016"/>
    </source>
</evidence>
<dbReference type="GO" id="GO:0016757">
    <property type="term" value="F:glycosyltransferase activity"/>
    <property type="evidence" value="ECO:0007669"/>
    <property type="project" value="InterPro"/>
</dbReference>
<gene>
    <name evidence="3" type="primary">F8H</name>
    <name evidence="3" type="ORF">SPIL2461_LOCUS1270</name>
</gene>
<dbReference type="PANTHER" id="PTHR11062:SF281">
    <property type="entry name" value="EXOSTOSIN-LIKE 2"/>
    <property type="match status" value="1"/>
</dbReference>
<evidence type="ECO:0000313" key="3">
    <source>
        <dbReference type="EMBL" id="CAE7186115.1"/>
    </source>
</evidence>
<evidence type="ECO:0000313" key="4">
    <source>
        <dbReference type="Proteomes" id="UP000649617"/>
    </source>
</evidence>
<protein>
    <submittedName>
        <fullName evidence="3">F8H protein</fullName>
    </submittedName>
</protein>
<dbReference type="OrthoDB" id="447865at2759"/>
<sequence length="654" mass="72076">MFQHKTLKAVCSEVYVYDEEQVPQLKPLLQSQIYCSRGQWGTDVQLHDFFVTSNIQTDDPAEADFFFVPGYAICVLEGNIYSLDEVDELYKELVGALPYFNASGGRDHIFVFGSGMAQSVFQSWEEYIPQAIVLTPETELFNDFAWVAIPPYRPFKDVVIPGSLDLIEVIKALEKSKPLRDRRYLTAFFGRADIARGPHPWVGGVDIRFFATVACSYAAVGRTWHVHCQELLALQELPGTGCSQREKASRLRLTFACQNLGATSWTVPPSGHVKASNADFDFRHFLVGGLSQWKQKTLHLRLDPSANKLVYLGGGAYCLAALDKLATTSIAGRWAADSEVIQLQSDSAASIGAKAKSEVVCLRVADGCPPEAVEGGVVTVELMPGFGLLDLYGQPGLYHVQDQSLLRSVERAKGGRYSATDLFSGRKDRVARALEALLEASDIEQSGRLQVLVNEGVSSPAEAGELLQLEIAAGAGAESNISLFALLAQMLDSRGDAFALLPMILRAQCAGGPSLSPAAAELREVLGRHSVRWQISAEDIDTSLQRGFWTLPADLSGLHLREREAERLLERARRELWTEGSASRKELEMQIRKFLCLHLVGVAACRARLRFSFARPRATPAAQEMLSAHRFSPLPAMPGLWWRLELAPLELPEL</sequence>
<organism evidence="3 4">
    <name type="scientific">Symbiodinium pilosum</name>
    <name type="common">Dinoflagellate</name>
    <dbReference type="NCBI Taxonomy" id="2952"/>
    <lineage>
        <taxon>Eukaryota</taxon>
        <taxon>Sar</taxon>
        <taxon>Alveolata</taxon>
        <taxon>Dinophyceae</taxon>
        <taxon>Suessiales</taxon>
        <taxon>Symbiodiniaceae</taxon>
        <taxon>Symbiodinium</taxon>
    </lineage>
</organism>
<proteinExistence type="inferred from homology"/>
<reference evidence="3" key="1">
    <citation type="submission" date="2021-02" db="EMBL/GenBank/DDBJ databases">
        <authorList>
            <person name="Dougan E. K."/>
            <person name="Rhodes N."/>
            <person name="Thang M."/>
            <person name="Chan C."/>
        </authorList>
    </citation>
    <scope>NUCLEOTIDE SEQUENCE</scope>
</reference>
<evidence type="ECO:0000256" key="1">
    <source>
        <dbReference type="ARBA" id="ARBA00010271"/>
    </source>
</evidence>
<dbReference type="PANTHER" id="PTHR11062">
    <property type="entry name" value="EXOSTOSIN HEPARAN SULFATE GLYCOSYLTRANSFERASE -RELATED"/>
    <property type="match status" value="1"/>
</dbReference>
<feature type="domain" description="Exostosin GT47" evidence="2">
    <location>
        <begin position="13"/>
        <end position="191"/>
    </location>
</feature>
<dbReference type="Proteomes" id="UP000649617">
    <property type="component" value="Unassembled WGS sequence"/>
</dbReference>
<dbReference type="InterPro" id="IPR040911">
    <property type="entry name" value="Exostosin_GT47"/>
</dbReference>
<comment type="similarity">
    <text evidence="1">Belongs to the glycosyltransferase 47 family.</text>
</comment>
<dbReference type="EMBL" id="CAJNIZ010001237">
    <property type="protein sequence ID" value="CAE7186115.1"/>
    <property type="molecule type" value="Genomic_DNA"/>
</dbReference>
<dbReference type="AlphaFoldDB" id="A0A812IZS4"/>
<comment type="caution">
    <text evidence="3">The sequence shown here is derived from an EMBL/GenBank/DDBJ whole genome shotgun (WGS) entry which is preliminary data.</text>
</comment>
<dbReference type="Pfam" id="PF03016">
    <property type="entry name" value="Exostosin_GT47"/>
    <property type="match status" value="1"/>
</dbReference>
<accession>A0A812IZS4</accession>